<comment type="similarity">
    <text evidence="2 9">Belongs to the NKAIN family.</text>
</comment>
<evidence type="ECO:0000256" key="10">
    <source>
        <dbReference type="SAM" id="MobiDB-lite"/>
    </source>
</evidence>
<feature type="transmembrane region" description="Helical" evidence="9">
    <location>
        <begin position="72"/>
        <end position="94"/>
    </location>
</feature>
<dbReference type="InterPro" id="IPR008516">
    <property type="entry name" value="Na/K-Atpase_Interacting"/>
</dbReference>
<evidence type="ECO:0000256" key="2">
    <source>
        <dbReference type="ARBA" id="ARBA00006364"/>
    </source>
</evidence>
<feature type="region of interest" description="Disordered" evidence="10">
    <location>
        <begin position="19"/>
        <end position="41"/>
    </location>
</feature>
<feature type="transmembrane region" description="Helical" evidence="9">
    <location>
        <begin position="138"/>
        <end position="157"/>
    </location>
</feature>
<dbReference type="Proteomes" id="UP001476798">
    <property type="component" value="Unassembled WGS sequence"/>
</dbReference>
<evidence type="ECO:0000313" key="11">
    <source>
        <dbReference type="EMBL" id="MEQ2185759.1"/>
    </source>
</evidence>
<keyword evidence="12" id="KW-1185">Reference proteome</keyword>
<comment type="caution">
    <text evidence="9">Lacks conserved residue(s) required for the propagation of feature annotation.</text>
</comment>
<keyword evidence="5 9" id="KW-0812">Transmembrane</keyword>
<keyword evidence="4 9" id="KW-1003">Cell membrane</keyword>
<keyword evidence="6 9" id="KW-1133">Transmembrane helix</keyword>
<evidence type="ECO:0000256" key="5">
    <source>
        <dbReference type="ARBA" id="ARBA00022692"/>
    </source>
</evidence>
<dbReference type="EMBL" id="JAHRIO010082078">
    <property type="protein sequence ID" value="MEQ2185759.1"/>
    <property type="molecule type" value="Genomic_DNA"/>
</dbReference>
<keyword evidence="8" id="KW-0325">Glycoprotein</keyword>
<evidence type="ECO:0000313" key="12">
    <source>
        <dbReference type="Proteomes" id="UP001476798"/>
    </source>
</evidence>
<dbReference type="PANTHER" id="PTHR13084">
    <property type="entry name" value="T-CELL LYMPHOMA BREAKPOINT-ASSOCIATED TARGET 1-RELATED"/>
    <property type="match status" value="1"/>
</dbReference>
<comment type="subcellular location">
    <subcellularLocation>
        <location evidence="1 9">Cell membrane</location>
        <topology evidence="1 9">Multi-pass membrane protein</topology>
    </subcellularLocation>
</comment>
<evidence type="ECO:0000256" key="1">
    <source>
        <dbReference type="ARBA" id="ARBA00004651"/>
    </source>
</evidence>
<evidence type="ECO:0000256" key="6">
    <source>
        <dbReference type="ARBA" id="ARBA00022989"/>
    </source>
</evidence>
<evidence type="ECO:0000256" key="7">
    <source>
        <dbReference type="ARBA" id="ARBA00023136"/>
    </source>
</evidence>
<evidence type="ECO:0000256" key="3">
    <source>
        <dbReference type="ARBA" id="ARBA00011461"/>
    </source>
</evidence>
<dbReference type="Pfam" id="PF05640">
    <property type="entry name" value="NKAIN"/>
    <property type="match status" value="2"/>
</dbReference>
<sequence length="327" mass="37077">VCSSREWCELRRPGSLDLTGDSSFPRSLRGSKPRPEPSKMGKCDGRCTLLVICSLQLVAALQRQVFDFLGYQWAPILANFLHIMAVILGMFGTVQFRFRYLIFVSALYPHNHHQDCTFLLLNCFNFTQTPLIGSFWQYAVWLVLWVGWNSFIICFYLEVGKLSQNRDFLMTFNTSLHRSWWMEHGPGCLVTPVLDSQMAPDDHHVITVSGCLLDYQYIEVLSSATQILLAVYLTCCRGFSCGGWEDAKDAISVFLLHESCLEISEPRIPSGRSELPICGGVLCGLEYSHHNSGRLSGRPSVCLAGLSHRGFYSHSVRHRNWCRTSYV</sequence>
<proteinExistence type="inferred from homology"/>
<comment type="caution">
    <text evidence="11">The sequence shown here is derived from an EMBL/GenBank/DDBJ whole genome shotgun (WGS) entry which is preliminary data.</text>
</comment>
<name>A0ABV0PQL0_9TELE</name>
<protein>
    <recommendedName>
        <fullName evidence="9">Sodium/potassium-transporting ATPase subunit beta-1-interacting protein</fullName>
        <shortName evidence="9">Na(+)/K(+)-transporting ATPase subunit beta-1-interacting protein</shortName>
    </recommendedName>
</protein>
<keyword evidence="7 9" id="KW-0472">Membrane</keyword>
<gene>
    <name evidence="11" type="ORF">GOODEAATRI_021564</name>
</gene>
<organism evidence="11 12">
    <name type="scientific">Goodea atripinnis</name>
    <dbReference type="NCBI Taxonomy" id="208336"/>
    <lineage>
        <taxon>Eukaryota</taxon>
        <taxon>Metazoa</taxon>
        <taxon>Chordata</taxon>
        <taxon>Craniata</taxon>
        <taxon>Vertebrata</taxon>
        <taxon>Euteleostomi</taxon>
        <taxon>Actinopterygii</taxon>
        <taxon>Neopterygii</taxon>
        <taxon>Teleostei</taxon>
        <taxon>Neoteleostei</taxon>
        <taxon>Acanthomorphata</taxon>
        <taxon>Ovalentaria</taxon>
        <taxon>Atherinomorphae</taxon>
        <taxon>Cyprinodontiformes</taxon>
        <taxon>Goodeidae</taxon>
        <taxon>Goodea</taxon>
    </lineage>
</organism>
<comment type="subunit">
    <text evidence="3">Interacts with atp1b1 C-terminus.</text>
</comment>
<evidence type="ECO:0000256" key="8">
    <source>
        <dbReference type="ARBA" id="ARBA00023180"/>
    </source>
</evidence>
<evidence type="ECO:0000256" key="4">
    <source>
        <dbReference type="ARBA" id="ARBA00022475"/>
    </source>
</evidence>
<evidence type="ECO:0000256" key="9">
    <source>
        <dbReference type="RuleBase" id="RU368041"/>
    </source>
</evidence>
<accession>A0ABV0PQL0</accession>
<dbReference type="PANTHER" id="PTHR13084:SF4">
    <property type="entry name" value="SODIUM_POTASSIUM-TRANSPORTING ATPASE SUBUNIT BETA-1-INTERACTING PROTEIN 1"/>
    <property type="match status" value="1"/>
</dbReference>
<feature type="non-terminal residue" evidence="11">
    <location>
        <position position="1"/>
    </location>
</feature>
<reference evidence="11 12" key="1">
    <citation type="submission" date="2021-06" db="EMBL/GenBank/DDBJ databases">
        <authorList>
            <person name="Palmer J.M."/>
        </authorList>
    </citation>
    <scope>NUCLEOTIDE SEQUENCE [LARGE SCALE GENOMIC DNA]</scope>
    <source>
        <strain evidence="11 12">GA_2019</strain>
        <tissue evidence="11">Muscle</tissue>
    </source>
</reference>